<reference evidence="1 2" key="1">
    <citation type="journal article" date="2013" name="ISME J.">
        <title>Comparative genomics of pathogenic lineages of Vibrio nigripulchritudo identifies virulence-associated traits.</title>
        <authorList>
            <person name="Goudenege D."/>
            <person name="Labreuche Y."/>
            <person name="Krin E."/>
            <person name="Ansquer D."/>
            <person name="Mangenot S."/>
            <person name="Calteau A."/>
            <person name="Medigue C."/>
            <person name="Mazel D."/>
            <person name="Polz M.F."/>
            <person name="Le Roux F."/>
        </authorList>
    </citation>
    <scope>NUCLEOTIDE SEQUENCE [LARGE SCALE GENOMIC DNA]</scope>
    <source>
        <strain evidence="1 2">SOn1</strain>
    </source>
</reference>
<organism evidence="1 2">
    <name type="scientific">Vibrio nigripulchritudo SOn1</name>
    <dbReference type="NCBI Taxonomy" id="1238450"/>
    <lineage>
        <taxon>Bacteria</taxon>
        <taxon>Pseudomonadati</taxon>
        <taxon>Pseudomonadota</taxon>
        <taxon>Gammaproteobacteria</taxon>
        <taxon>Vibrionales</taxon>
        <taxon>Vibrionaceae</taxon>
        <taxon>Vibrio</taxon>
    </lineage>
</organism>
<evidence type="ECO:0000313" key="2">
    <source>
        <dbReference type="Proteomes" id="UP000018211"/>
    </source>
</evidence>
<comment type="caution">
    <text evidence="1">The sequence shown here is derived from an EMBL/GenBank/DDBJ whole genome shotgun (WGS) entry which is preliminary data.</text>
</comment>
<evidence type="ECO:0008006" key="3">
    <source>
        <dbReference type="Google" id="ProtNLM"/>
    </source>
</evidence>
<dbReference type="RefSeq" id="WP_004404326.1">
    <property type="nucleotide sequence ID" value="NZ_LK391965.1"/>
</dbReference>
<gene>
    <name evidence="1" type="ORF">VIBNISOn1_360037</name>
</gene>
<protein>
    <recommendedName>
        <fullName evidence="3">PilZ domain-containing protein</fullName>
    </recommendedName>
</protein>
<evidence type="ECO:0000313" key="1">
    <source>
        <dbReference type="EMBL" id="CCO47803.1"/>
    </source>
</evidence>
<dbReference type="Proteomes" id="UP000018211">
    <property type="component" value="Unassembled WGS sequence"/>
</dbReference>
<dbReference type="GeneID" id="97544378"/>
<dbReference type="AlphaFoldDB" id="A0AAV2VSY9"/>
<accession>A0AAV2VSY9</accession>
<name>A0AAV2VSY9_9VIBR</name>
<proteinExistence type="predicted"/>
<dbReference type="EMBL" id="CAOF01000127">
    <property type="protein sequence ID" value="CCO47803.1"/>
    <property type="molecule type" value="Genomic_DNA"/>
</dbReference>
<sequence>MGHSISTQTRQYYRLRYPKTERPRIKAWGQQFPVTEISEKGLRLLFSSEVKVGRGTEVEGVVILSSGESVEIKGEVLRLDGAELVIKLAEGPSLKHMTAEQIRIRKKYPGFFDSIKTKNESNRQAD</sequence>